<organism evidence="10 11">
    <name type="scientific">Dactylosporangium darangshiense</name>
    <dbReference type="NCBI Taxonomy" id="579108"/>
    <lineage>
        <taxon>Bacteria</taxon>
        <taxon>Bacillati</taxon>
        <taxon>Actinomycetota</taxon>
        <taxon>Actinomycetes</taxon>
        <taxon>Micromonosporales</taxon>
        <taxon>Micromonosporaceae</taxon>
        <taxon>Dactylosporangium</taxon>
    </lineage>
</organism>
<dbReference type="SFLD" id="SFLDS00029">
    <property type="entry name" value="Radical_SAM"/>
    <property type="match status" value="1"/>
</dbReference>
<dbReference type="EC" id="4.3.99.3" evidence="8"/>
<comment type="cofactor">
    <cofactor evidence="8">
        <name>Mg(2+)</name>
        <dbReference type="ChEBI" id="CHEBI:18420"/>
    </cofactor>
</comment>
<feature type="binding site" evidence="8">
    <location>
        <begin position="18"/>
        <end position="20"/>
    </location>
    <ligand>
        <name>substrate</name>
    </ligand>
</feature>
<evidence type="ECO:0000313" key="11">
    <source>
        <dbReference type="Proteomes" id="UP001500620"/>
    </source>
</evidence>
<evidence type="ECO:0000259" key="9">
    <source>
        <dbReference type="PROSITE" id="PS51918"/>
    </source>
</evidence>
<feature type="binding site" evidence="8">
    <location>
        <position position="41"/>
    </location>
    <ligand>
        <name>[4Fe-4S] cluster</name>
        <dbReference type="ChEBI" id="CHEBI:49883"/>
        <note>4Fe-4S-S-AdoMet</note>
    </ligand>
</feature>
<dbReference type="CDD" id="cd01335">
    <property type="entry name" value="Radical_SAM"/>
    <property type="match status" value="1"/>
</dbReference>
<dbReference type="Proteomes" id="UP001500620">
    <property type="component" value="Unassembled WGS sequence"/>
</dbReference>
<evidence type="ECO:0000256" key="4">
    <source>
        <dbReference type="ARBA" id="ARBA00022842"/>
    </source>
</evidence>
<comment type="caution">
    <text evidence="10">The sequence shown here is derived from an EMBL/GenBank/DDBJ whole genome shotgun (WGS) entry which is preliminary data.</text>
</comment>
<evidence type="ECO:0000256" key="6">
    <source>
        <dbReference type="ARBA" id="ARBA00023014"/>
    </source>
</evidence>
<dbReference type="Pfam" id="PF04055">
    <property type="entry name" value="Radical_SAM"/>
    <property type="match status" value="1"/>
</dbReference>
<keyword evidence="2 8" id="KW-0949">S-adenosyl-L-methionine</keyword>
<comment type="cofactor">
    <cofactor evidence="8">
        <name>[4Fe-4S] cluster</name>
        <dbReference type="ChEBI" id="CHEBI:49883"/>
    </cofactor>
    <text evidence="8">Binds 1 [4Fe-4S] cluster. The cluster is coordinated with 3 cysteines and an exchangeable S-adenosyl-L-methionine.</text>
</comment>
<keyword evidence="7 8" id="KW-0456">Lyase</keyword>
<feature type="binding site" evidence="8">
    <location>
        <begin position="133"/>
        <end position="135"/>
    </location>
    <ligand>
        <name>S-adenosyl-L-methionine</name>
        <dbReference type="ChEBI" id="CHEBI:59789"/>
    </ligand>
</feature>
<dbReference type="PANTHER" id="PTHR42836">
    <property type="entry name" value="7-CARBOXY-7-DEAZAGUANINE SYNTHASE"/>
    <property type="match status" value="1"/>
</dbReference>
<keyword evidence="5 8" id="KW-0408">Iron</keyword>
<comment type="pathway">
    <text evidence="8">Purine metabolism; 7-cyano-7-deazaguanine biosynthesis.</text>
</comment>
<dbReference type="InterPro" id="IPR024924">
    <property type="entry name" value="7-CO-7-deazaguanine_synth-like"/>
</dbReference>
<keyword evidence="8" id="KW-0671">Queuosine biosynthesis</keyword>
<evidence type="ECO:0000256" key="5">
    <source>
        <dbReference type="ARBA" id="ARBA00023004"/>
    </source>
</evidence>
<dbReference type="InterPro" id="IPR013785">
    <property type="entry name" value="Aldolase_TIM"/>
</dbReference>
<dbReference type="SUPFAM" id="SSF102114">
    <property type="entry name" value="Radical SAM enzymes"/>
    <property type="match status" value="1"/>
</dbReference>
<keyword evidence="3 8" id="KW-0479">Metal-binding</keyword>
<feature type="binding site" evidence="8">
    <location>
        <position position="37"/>
    </location>
    <ligand>
        <name>[4Fe-4S] cluster</name>
        <dbReference type="ChEBI" id="CHEBI:49883"/>
        <note>4Fe-4S-S-AdoMet</note>
    </ligand>
</feature>
<sequence>MAVAAATLRVAELFGPTFQGEGASVGQRAFFIRLSGCNLDCGWCDTPYTWDWSRFDRAAESRVMAPSDVLGWVLGQRPQLVVVTGGEPLLQQRALLPVLEGLHRAGVPVEIETNATMLPDPAVVAAVTRFNVSPKLTGSGVASQRRLKPEVLQALQDTGKTCFKFVIAGEDDVDEVAALQAALGLAPVWVMPEGTTPEAVLAGLRALAEPALVHGWNLTPRLHVLLWGDERGR</sequence>
<proteinExistence type="inferred from homology"/>
<dbReference type="EMBL" id="BAABAT010000024">
    <property type="protein sequence ID" value="GAA4256585.1"/>
    <property type="molecule type" value="Genomic_DNA"/>
</dbReference>
<dbReference type="InterPro" id="IPR007197">
    <property type="entry name" value="rSAM"/>
</dbReference>
<dbReference type="Gene3D" id="3.20.20.70">
    <property type="entry name" value="Aldolase class I"/>
    <property type="match status" value="1"/>
</dbReference>
<keyword evidence="1 8" id="KW-0004">4Fe-4S</keyword>
<dbReference type="InterPro" id="IPR058240">
    <property type="entry name" value="rSAM_sf"/>
</dbReference>
<feature type="binding site" evidence="8">
    <location>
        <position position="86"/>
    </location>
    <ligand>
        <name>S-adenosyl-L-methionine</name>
        <dbReference type="ChEBI" id="CHEBI:59789"/>
    </ligand>
</feature>
<protein>
    <recommendedName>
        <fullName evidence="8">7-carboxy-7-deazaguanine synthase</fullName>
        <shortName evidence="8">CDG synthase</shortName>
        <ecNumber evidence="8">4.3.99.3</ecNumber>
    </recommendedName>
    <alternativeName>
        <fullName evidence="8">Queuosine biosynthesis protein QueE</fullName>
    </alternativeName>
</protein>
<feature type="binding site" evidence="8">
    <location>
        <position position="46"/>
    </location>
    <ligand>
        <name>Mg(2+)</name>
        <dbReference type="ChEBI" id="CHEBI:18420"/>
    </ligand>
</feature>
<reference evidence="11" key="1">
    <citation type="journal article" date="2019" name="Int. J. Syst. Evol. Microbiol.">
        <title>The Global Catalogue of Microorganisms (GCM) 10K type strain sequencing project: providing services to taxonomists for standard genome sequencing and annotation.</title>
        <authorList>
            <consortium name="The Broad Institute Genomics Platform"/>
            <consortium name="The Broad Institute Genome Sequencing Center for Infectious Disease"/>
            <person name="Wu L."/>
            <person name="Ma J."/>
        </authorList>
    </citation>
    <scope>NUCLEOTIDE SEQUENCE [LARGE SCALE GENOMIC DNA]</scope>
    <source>
        <strain evidence="11">JCM 17441</strain>
    </source>
</reference>
<comment type="catalytic activity">
    <reaction evidence="8">
        <text>6-carboxy-5,6,7,8-tetrahydropterin + H(+) = 7-carboxy-7-carbaguanine + NH4(+)</text>
        <dbReference type="Rhea" id="RHEA:27974"/>
        <dbReference type="ChEBI" id="CHEBI:15378"/>
        <dbReference type="ChEBI" id="CHEBI:28938"/>
        <dbReference type="ChEBI" id="CHEBI:61032"/>
        <dbReference type="ChEBI" id="CHEBI:61036"/>
        <dbReference type="EC" id="4.3.99.3"/>
    </reaction>
</comment>
<keyword evidence="11" id="KW-1185">Reference proteome</keyword>
<evidence type="ECO:0000256" key="1">
    <source>
        <dbReference type="ARBA" id="ARBA00022485"/>
    </source>
</evidence>
<feature type="domain" description="Radical SAM core" evidence="9">
    <location>
        <begin position="24"/>
        <end position="229"/>
    </location>
</feature>
<comment type="subunit">
    <text evidence="8">Homodimer.</text>
</comment>
<evidence type="ECO:0000313" key="10">
    <source>
        <dbReference type="EMBL" id="GAA4256585.1"/>
    </source>
</evidence>
<name>A0ABP8DIG2_9ACTN</name>
<comment type="cofactor">
    <cofactor evidence="8">
        <name>S-adenosyl-L-methionine</name>
        <dbReference type="ChEBI" id="CHEBI:59789"/>
    </cofactor>
    <text evidence="8">Binds 1 S-adenosyl-L-methionine per subunit.</text>
</comment>
<comment type="function">
    <text evidence="8">Catalyzes the complex heterocyclic radical-mediated conversion of 6-carboxy-5,6,7,8-tetrahydropterin (CPH4) to 7-carboxy-7-deazaguanine (CDG), a step common to the biosynthetic pathways of all 7-deazapurine-containing compounds.</text>
</comment>
<gene>
    <name evidence="8" type="primary">queE</name>
    <name evidence="10" type="ORF">GCM10022255_069990</name>
</gene>
<dbReference type="PIRSF" id="PIRSF000370">
    <property type="entry name" value="QueE"/>
    <property type="match status" value="1"/>
</dbReference>
<evidence type="ECO:0000256" key="7">
    <source>
        <dbReference type="ARBA" id="ARBA00023239"/>
    </source>
</evidence>
<keyword evidence="4 8" id="KW-0460">Magnesium</keyword>
<dbReference type="HAMAP" id="MF_00917">
    <property type="entry name" value="QueE"/>
    <property type="match status" value="1"/>
</dbReference>
<evidence type="ECO:0000256" key="3">
    <source>
        <dbReference type="ARBA" id="ARBA00022723"/>
    </source>
</evidence>
<feature type="binding site" evidence="8">
    <location>
        <position position="44"/>
    </location>
    <ligand>
        <name>[4Fe-4S] cluster</name>
        <dbReference type="ChEBI" id="CHEBI:49883"/>
        <note>4Fe-4S-S-AdoMet</note>
    </ligand>
</feature>
<comment type="similarity">
    <text evidence="8">Belongs to the radical SAM superfamily. 7-carboxy-7-deazaguanine synthase family.</text>
</comment>
<feature type="binding site" evidence="8">
    <location>
        <begin position="43"/>
        <end position="45"/>
    </location>
    <ligand>
        <name>S-adenosyl-L-methionine</name>
        <dbReference type="ChEBI" id="CHEBI:59789"/>
    </ligand>
</feature>
<dbReference type="PANTHER" id="PTHR42836:SF1">
    <property type="entry name" value="7-CARBOXY-7-DEAZAGUANINE SYNTHASE"/>
    <property type="match status" value="1"/>
</dbReference>
<comment type="caution">
    <text evidence="8">Lacks conserved residue(s) required for the propagation of feature annotation.</text>
</comment>
<feature type="binding site" evidence="8">
    <location>
        <position position="33"/>
    </location>
    <ligand>
        <name>substrate</name>
    </ligand>
</feature>
<evidence type="ECO:0000256" key="2">
    <source>
        <dbReference type="ARBA" id="ARBA00022691"/>
    </source>
</evidence>
<dbReference type="PROSITE" id="PS51918">
    <property type="entry name" value="RADICAL_SAM"/>
    <property type="match status" value="1"/>
</dbReference>
<evidence type="ECO:0000256" key="8">
    <source>
        <dbReference type="HAMAP-Rule" id="MF_00917"/>
    </source>
</evidence>
<accession>A0ABP8DIG2</accession>
<feature type="binding site" evidence="8">
    <location>
        <position position="84"/>
    </location>
    <ligand>
        <name>substrate</name>
    </ligand>
</feature>
<keyword evidence="6 8" id="KW-0411">Iron-sulfur</keyword>